<sequence length="111" mass="12821">MLDFVTEVVIPWKVVNTTCDPRKTNDFLFLAEQIRNISVSFSNLVNILDDVPKEADDGIHIYIVAQFSIEDPEISNEKIDENLNEIKEKTISIAQIKRDLKQPKIILHKKE</sequence>
<name>A0ABR2KMF2_9EUKA</name>
<proteinExistence type="predicted"/>
<organism evidence="1 2">
    <name type="scientific">Tritrichomonas musculus</name>
    <dbReference type="NCBI Taxonomy" id="1915356"/>
    <lineage>
        <taxon>Eukaryota</taxon>
        <taxon>Metamonada</taxon>
        <taxon>Parabasalia</taxon>
        <taxon>Tritrichomonadida</taxon>
        <taxon>Tritrichomonadidae</taxon>
        <taxon>Tritrichomonas</taxon>
    </lineage>
</organism>
<gene>
    <name evidence="1" type="ORF">M9Y10_029538</name>
</gene>
<keyword evidence="2" id="KW-1185">Reference proteome</keyword>
<dbReference type="Proteomes" id="UP001470230">
    <property type="component" value="Unassembled WGS sequence"/>
</dbReference>
<evidence type="ECO:0000313" key="1">
    <source>
        <dbReference type="EMBL" id="KAK8892312.1"/>
    </source>
</evidence>
<comment type="caution">
    <text evidence="1">The sequence shown here is derived from an EMBL/GenBank/DDBJ whole genome shotgun (WGS) entry which is preliminary data.</text>
</comment>
<protein>
    <submittedName>
        <fullName evidence="1">Uncharacterized protein</fullName>
    </submittedName>
</protein>
<reference evidence="1 2" key="1">
    <citation type="submission" date="2024-04" db="EMBL/GenBank/DDBJ databases">
        <title>Tritrichomonas musculus Genome.</title>
        <authorList>
            <person name="Alves-Ferreira E."/>
            <person name="Grigg M."/>
            <person name="Lorenzi H."/>
            <person name="Galac M."/>
        </authorList>
    </citation>
    <scope>NUCLEOTIDE SEQUENCE [LARGE SCALE GENOMIC DNA]</scope>
    <source>
        <strain evidence="1 2">EAF2021</strain>
    </source>
</reference>
<accession>A0ABR2KMF2</accession>
<evidence type="ECO:0000313" key="2">
    <source>
        <dbReference type="Proteomes" id="UP001470230"/>
    </source>
</evidence>
<dbReference type="EMBL" id="JAPFFF010000004">
    <property type="protein sequence ID" value="KAK8892312.1"/>
    <property type="molecule type" value="Genomic_DNA"/>
</dbReference>